<feature type="compositionally biased region" description="Basic and acidic residues" evidence="1">
    <location>
        <begin position="54"/>
        <end position="80"/>
    </location>
</feature>
<organism evidence="2 3">
    <name type="scientific">Alectoria fallacina</name>
    <dbReference type="NCBI Taxonomy" id="1903189"/>
    <lineage>
        <taxon>Eukaryota</taxon>
        <taxon>Fungi</taxon>
        <taxon>Dikarya</taxon>
        <taxon>Ascomycota</taxon>
        <taxon>Pezizomycotina</taxon>
        <taxon>Lecanoromycetes</taxon>
        <taxon>OSLEUM clade</taxon>
        <taxon>Lecanoromycetidae</taxon>
        <taxon>Lecanorales</taxon>
        <taxon>Lecanorineae</taxon>
        <taxon>Parmeliaceae</taxon>
        <taxon>Alectoria</taxon>
    </lineage>
</organism>
<evidence type="ECO:0000256" key="1">
    <source>
        <dbReference type="SAM" id="MobiDB-lite"/>
    </source>
</evidence>
<gene>
    <name evidence="2" type="ORF">ALECFALPRED_005725</name>
</gene>
<feature type="compositionally biased region" description="Basic and acidic residues" evidence="1">
    <location>
        <begin position="88"/>
        <end position="103"/>
    </location>
</feature>
<feature type="compositionally biased region" description="Basic and acidic residues" evidence="1">
    <location>
        <begin position="206"/>
        <end position="232"/>
    </location>
</feature>
<accession>A0A8H3ELP0</accession>
<feature type="region of interest" description="Disordered" evidence="1">
    <location>
        <begin position="849"/>
        <end position="876"/>
    </location>
</feature>
<feature type="compositionally biased region" description="Acidic residues" evidence="1">
    <location>
        <begin position="104"/>
        <end position="117"/>
    </location>
</feature>
<feature type="region of interest" description="Disordered" evidence="1">
    <location>
        <begin position="153"/>
        <end position="445"/>
    </location>
</feature>
<feature type="compositionally biased region" description="Low complexity" evidence="1">
    <location>
        <begin position="404"/>
        <end position="425"/>
    </location>
</feature>
<dbReference type="OrthoDB" id="5374246at2759"/>
<feature type="region of interest" description="Disordered" evidence="1">
    <location>
        <begin position="1"/>
        <end position="133"/>
    </location>
</feature>
<dbReference type="EMBL" id="CAJPDR010000036">
    <property type="protein sequence ID" value="CAF9909491.1"/>
    <property type="molecule type" value="Genomic_DNA"/>
</dbReference>
<evidence type="ECO:0000313" key="3">
    <source>
        <dbReference type="Proteomes" id="UP000664203"/>
    </source>
</evidence>
<feature type="compositionally biased region" description="Polar residues" evidence="1">
    <location>
        <begin position="326"/>
        <end position="336"/>
    </location>
</feature>
<feature type="compositionally biased region" description="Polar residues" evidence="1">
    <location>
        <begin position="264"/>
        <end position="275"/>
    </location>
</feature>
<protein>
    <submittedName>
        <fullName evidence="2">Uncharacterized protein</fullName>
    </submittedName>
</protein>
<feature type="compositionally biased region" description="Basic and acidic residues" evidence="1">
    <location>
        <begin position="726"/>
        <end position="747"/>
    </location>
</feature>
<sequence length="1016" mass="112660">MEKEKTRPTPKTNWNPKIDKIRKSASQKFKASHEKDIRSPVSARGRGSTFSSRESGHSVGRRDTFPRGVEEDSSGIHDESSNVPVELSKGREATDEEHYHKDQAEDEDATDVESSDEAEARGATKATKGMKLWAGSTTKWEGKAHSYDLLISPFTLPPEAEQRPSEDQDSDYDSRFQFPDPGDALSDEDRATIKDAGSWSPSNDQNKGHDHDLLPKSSEPDHSIDETSDRENQAVPEVNQKLEETETSSQTSRFSYNKERENLDSQPQRSESGHSISDAIPVHDPVEERFNAKFSTVEDAPDSPHSPVTMENKSHGPQQIFPGSDQIKSPDTQINSPGRDRMTNLGSPPHSSEPRGANVEMNPTQDQDEENFDAEAWLNSDSPLPGNYKAIFPDTELPGHPESPRSTSSDRSSASSSCMTSGTDSLIMSPARADEHWSSEEESYPSTLRANAEIMRLLAEYKANSKLEPPPEEEEAKDKRGAKAGTDRQSERLRGEESEFSSISSISSDGSLLVSPRSPINSENSQDFLERAKKEEEADQVALHVIELYRANFDLQKDIKEKEAKFERDIKTAWTAPRPPPTTLEQRLDRIALEKIKSKEMFDEFGNQQRPVKTDPQMVVHETGIGIMITHARLNYMQMDYPSMYVYANKAVAAASILEYGPLTARCFYYRGIASYHHGEFAVAKDDFLTSRACAGLYGISSEDIETYIEKTDKAEKAEWAMFERSRAPKAERTPATRSTVVDDRNEPSPTTVDDATTLVDGSPASTEDTALPLSPFSSPAEEERSAENPHEDAKSQNQTFRRPDPLGKFPLGGEQQPGTDYIPNYQPQEEAISEEIRKDILESKVQSLNPVSKASPAEANPQESMTFPPPSMASTEWTLLGSATSQGSTRRVPRPYVAPITTSFPEAMSNPVRQASPDATLVSDSTGEKDGEEMTAASSGARDDATPDSGSTDEIDEDEIMAAFGAEQSGFIGAQGDEFTPVENEREFWTQNYRTNTWTRGDRTNTWTRGDRTST</sequence>
<evidence type="ECO:0000313" key="2">
    <source>
        <dbReference type="EMBL" id="CAF9909491.1"/>
    </source>
</evidence>
<feature type="region of interest" description="Disordered" evidence="1">
    <location>
        <begin position="903"/>
        <end position="955"/>
    </location>
</feature>
<feature type="region of interest" description="Disordered" evidence="1">
    <location>
        <begin position="726"/>
        <end position="834"/>
    </location>
</feature>
<feature type="compositionally biased region" description="Basic and acidic residues" evidence="1">
    <location>
        <begin position="782"/>
        <end position="795"/>
    </location>
</feature>
<feature type="compositionally biased region" description="Basic and acidic residues" evidence="1">
    <location>
        <begin position="476"/>
        <end position="497"/>
    </location>
</feature>
<dbReference type="Proteomes" id="UP000664203">
    <property type="component" value="Unassembled WGS sequence"/>
</dbReference>
<name>A0A8H3ELP0_9LECA</name>
<dbReference type="AlphaFoldDB" id="A0A8H3ELP0"/>
<feature type="region of interest" description="Disordered" evidence="1">
    <location>
        <begin position="462"/>
        <end position="520"/>
    </location>
</feature>
<proteinExistence type="predicted"/>
<comment type="caution">
    <text evidence="2">The sequence shown here is derived from an EMBL/GenBank/DDBJ whole genome shotgun (WGS) entry which is preliminary data.</text>
</comment>
<reference evidence="2" key="1">
    <citation type="submission" date="2021-03" db="EMBL/GenBank/DDBJ databases">
        <authorList>
            <person name="Tagirdzhanova G."/>
        </authorList>
    </citation>
    <scope>NUCLEOTIDE SEQUENCE</scope>
</reference>
<keyword evidence="3" id="KW-1185">Reference proteome</keyword>